<keyword evidence="1" id="KW-0677">Repeat</keyword>
<name>A0A448WHH6_9PLAT</name>
<dbReference type="OrthoDB" id="10262375at2759"/>
<dbReference type="GO" id="GO:0060271">
    <property type="term" value="P:cilium assembly"/>
    <property type="evidence" value="ECO:0007669"/>
    <property type="project" value="TreeGrafter"/>
</dbReference>
<dbReference type="GO" id="GO:0003341">
    <property type="term" value="P:cilium movement"/>
    <property type="evidence" value="ECO:0007669"/>
    <property type="project" value="TreeGrafter"/>
</dbReference>
<dbReference type="PANTHER" id="PTHR44314">
    <property type="entry name" value="CILIA- AND FLAGELLA-ASSOCIATED PROTEIN 70"/>
    <property type="match status" value="1"/>
</dbReference>
<sequence length="255" mass="29027">MDDLENAEEALVEANNLNNHDAKVWAYLSMLCLRRGRRIEAEQAFKYACKTLVFQATNVVVLLALIRFNVEPQLLIKKPKVHNSPEIHHTAFRFALLTDIIDCIEPMFHMKTHILYGYFKVGQYFSVGLRKPDSRNAAWRRFEASHLALSTERHSQTSKEHAFFLYGRKNGQPKSTVGVTDPPILKLTSDRHKRFDVPHARPSSPHLFLNSVPLWYMGLSDLELLNELSSLQVAVGFGNPLVGCQPPRLPGILEV</sequence>
<keyword evidence="4" id="KW-1185">Reference proteome</keyword>
<proteinExistence type="predicted"/>
<evidence type="ECO:0000313" key="3">
    <source>
        <dbReference type="EMBL" id="VEL11772.1"/>
    </source>
</evidence>
<organism evidence="3 4">
    <name type="scientific">Protopolystoma xenopodis</name>
    <dbReference type="NCBI Taxonomy" id="117903"/>
    <lineage>
        <taxon>Eukaryota</taxon>
        <taxon>Metazoa</taxon>
        <taxon>Spiralia</taxon>
        <taxon>Lophotrochozoa</taxon>
        <taxon>Platyhelminthes</taxon>
        <taxon>Monogenea</taxon>
        <taxon>Polyopisthocotylea</taxon>
        <taxon>Polystomatidea</taxon>
        <taxon>Polystomatidae</taxon>
        <taxon>Protopolystoma</taxon>
    </lineage>
</organism>
<evidence type="ECO:0000256" key="1">
    <source>
        <dbReference type="ARBA" id="ARBA00022737"/>
    </source>
</evidence>
<accession>A0A448WHH6</accession>
<dbReference type="Proteomes" id="UP000784294">
    <property type="component" value="Unassembled WGS sequence"/>
</dbReference>
<dbReference type="PANTHER" id="PTHR44314:SF1">
    <property type="entry name" value="CILIA- AND FLAGELLA-ASSOCIATED PROTEIN 70"/>
    <property type="match status" value="1"/>
</dbReference>
<evidence type="ECO:0000313" key="4">
    <source>
        <dbReference type="Proteomes" id="UP000784294"/>
    </source>
</evidence>
<dbReference type="InterPro" id="IPR052628">
    <property type="entry name" value="CFAP70"/>
</dbReference>
<protein>
    <submittedName>
        <fullName evidence="3">Uncharacterized protein</fullName>
    </submittedName>
</protein>
<evidence type="ECO:0000256" key="2">
    <source>
        <dbReference type="ARBA" id="ARBA00022803"/>
    </source>
</evidence>
<keyword evidence="2" id="KW-0802">TPR repeat</keyword>
<comment type="caution">
    <text evidence="3">The sequence shown here is derived from an EMBL/GenBank/DDBJ whole genome shotgun (WGS) entry which is preliminary data.</text>
</comment>
<dbReference type="GO" id="GO:0070062">
    <property type="term" value="C:extracellular exosome"/>
    <property type="evidence" value="ECO:0007669"/>
    <property type="project" value="TreeGrafter"/>
</dbReference>
<reference evidence="3" key="1">
    <citation type="submission" date="2018-11" db="EMBL/GenBank/DDBJ databases">
        <authorList>
            <consortium name="Pathogen Informatics"/>
        </authorList>
    </citation>
    <scope>NUCLEOTIDE SEQUENCE</scope>
</reference>
<dbReference type="EMBL" id="CAAALY010012794">
    <property type="protein sequence ID" value="VEL11772.1"/>
    <property type="molecule type" value="Genomic_DNA"/>
</dbReference>
<dbReference type="AlphaFoldDB" id="A0A448WHH6"/>
<dbReference type="GO" id="GO:0031514">
    <property type="term" value="C:motile cilium"/>
    <property type="evidence" value="ECO:0007669"/>
    <property type="project" value="TreeGrafter"/>
</dbReference>
<gene>
    <name evidence="3" type="ORF">PXEA_LOCUS5212</name>
</gene>